<dbReference type="RefSeq" id="WP_367878024.1">
    <property type="nucleotide sequence ID" value="NZ_JBFNXX010000008.1"/>
</dbReference>
<comment type="caution">
    <text evidence="3">The sequence shown here is derived from an EMBL/GenBank/DDBJ whole genome shotgun (WGS) entry which is preliminary data.</text>
</comment>
<evidence type="ECO:0000256" key="2">
    <source>
        <dbReference type="SAM" id="SignalP"/>
    </source>
</evidence>
<keyword evidence="4" id="KW-1185">Reference proteome</keyword>
<keyword evidence="1" id="KW-0472">Membrane</keyword>
<gene>
    <name evidence="3" type="ORF">AB2B41_11930</name>
</gene>
<protein>
    <recommendedName>
        <fullName evidence="5">VPLPA-CTERM protein sorting domain-containing protein</fullName>
    </recommendedName>
</protein>
<reference evidence="3 4" key="1">
    <citation type="submission" date="2024-07" db="EMBL/GenBank/DDBJ databases">
        <title>Marimonas sp.nov., isolated from tidal-flat sediment.</title>
        <authorList>
            <person name="Jayan J.N."/>
            <person name="Lee S.S."/>
        </authorList>
    </citation>
    <scope>NUCLEOTIDE SEQUENCE [LARGE SCALE GENOMIC DNA]</scope>
    <source>
        <strain evidence="3 4">MJW-29</strain>
    </source>
</reference>
<feature type="transmembrane region" description="Helical" evidence="1">
    <location>
        <begin position="266"/>
        <end position="291"/>
    </location>
</feature>
<keyword evidence="2" id="KW-0732">Signal</keyword>
<dbReference type="Proteomes" id="UP001556098">
    <property type="component" value="Unassembled WGS sequence"/>
</dbReference>
<evidence type="ECO:0000256" key="1">
    <source>
        <dbReference type="SAM" id="Phobius"/>
    </source>
</evidence>
<evidence type="ECO:0000313" key="4">
    <source>
        <dbReference type="Proteomes" id="UP001556098"/>
    </source>
</evidence>
<keyword evidence="1" id="KW-1133">Transmembrane helix</keyword>
<feature type="chain" id="PRO_5045611495" description="VPLPA-CTERM protein sorting domain-containing protein" evidence="2">
    <location>
        <begin position="20"/>
        <end position="303"/>
    </location>
</feature>
<proteinExistence type="predicted"/>
<sequence length="303" mass="30812">MKKFTTLAFIGGFSMVAGAAMSASVTIDDFTAGGQIASAATNVGDPTPQKDGNTILVGNVLGGSRGLAVITNPARVTGTPTDINNASLEVDPTSSATDIVTGNTVTGIISFNNNSNQTSTGVLVYSGAGASVVEPDIQDTTPADNLADFTVDTTAPFSPTPTAAELGITTFGLNADITGGNSANNRFFFDVLSADLNVNIGIYGYDTAGNLAAAYGEDLIGGFSEYAAFNEFTYFGGYNTNFWSSTALGALAFVVQNDPLSPVDAVLGSISVVPLPASALLLLGGLGGLGFMSGAKRRRRKVA</sequence>
<evidence type="ECO:0000313" key="3">
    <source>
        <dbReference type="EMBL" id="MEW9920319.1"/>
    </source>
</evidence>
<name>A0ABV3RPP2_9RHOB</name>
<evidence type="ECO:0008006" key="5">
    <source>
        <dbReference type="Google" id="ProtNLM"/>
    </source>
</evidence>
<keyword evidence="1" id="KW-0812">Transmembrane</keyword>
<organism evidence="3 4">
    <name type="scientific">Sulfitobacter sediminis</name>
    <dbReference type="NCBI Taxonomy" id="3234186"/>
    <lineage>
        <taxon>Bacteria</taxon>
        <taxon>Pseudomonadati</taxon>
        <taxon>Pseudomonadota</taxon>
        <taxon>Alphaproteobacteria</taxon>
        <taxon>Rhodobacterales</taxon>
        <taxon>Roseobacteraceae</taxon>
        <taxon>Sulfitobacter</taxon>
    </lineage>
</organism>
<dbReference type="EMBL" id="JBFNXX010000008">
    <property type="protein sequence ID" value="MEW9920319.1"/>
    <property type="molecule type" value="Genomic_DNA"/>
</dbReference>
<feature type="signal peptide" evidence="2">
    <location>
        <begin position="1"/>
        <end position="19"/>
    </location>
</feature>
<accession>A0ABV3RPP2</accession>